<keyword evidence="2" id="KW-1185">Reference proteome</keyword>
<proteinExistence type="predicted"/>
<organism evidence="1 2">
    <name type="scientific">Parabacteroides faecalis</name>
    <dbReference type="NCBI Taxonomy" id="2924040"/>
    <lineage>
        <taxon>Bacteria</taxon>
        <taxon>Pseudomonadati</taxon>
        <taxon>Bacteroidota</taxon>
        <taxon>Bacteroidia</taxon>
        <taxon>Bacteroidales</taxon>
        <taxon>Tannerellaceae</taxon>
        <taxon>Parabacteroides</taxon>
    </lineage>
</organism>
<evidence type="ECO:0008006" key="3">
    <source>
        <dbReference type="Google" id="ProtNLM"/>
    </source>
</evidence>
<dbReference type="EMBL" id="JAKZMM010000015">
    <property type="protein sequence ID" value="MCJ2380446.1"/>
    <property type="molecule type" value="Genomic_DNA"/>
</dbReference>
<comment type="caution">
    <text evidence="1">The sequence shown here is derived from an EMBL/GenBank/DDBJ whole genome shotgun (WGS) entry which is preliminary data.</text>
</comment>
<evidence type="ECO:0000313" key="2">
    <source>
        <dbReference type="Proteomes" id="UP001165444"/>
    </source>
</evidence>
<sequence length="295" mass="34039">MKFRWRDIVILFLVLSLAGSFVYHLFKHIYEEDARTDINMYALFPAPPKALVRVQQTQYWNRSSSDKQTIQQLFGEQMPRLYQQLFALHPVNNVWFCLYPEGMICILPTTPEEAGKLQQKMKQLLNTFPPQKVSQNGIDVYYYADAENEFAGAFYANGLWVSSYNKVLLDQTLQRINLQIHPTQETNIPLAHATTSLLIPASELSFRVCSDDSVCWQYTDTWLSTDIYRSDQKMTFIFNLPISSSQNDSLPAVITDSLQQSISRYLQLKPERIGSTYKAEDGNLYIALDYPTDLP</sequence>
<evidence type="ECO:0000313" key="1">
    <source>
        <dbReference type="EMBL" id="MCJ2380446.1"/>
    </source>
</evidence>
<gene>
    <name evidence="1" type="ORF">MUN53_07470</name>
</gene>
<reference evidence="1 2" key="1">
    <citation type="submission" date="2022-03" db="EMBL/GenBank/DDBJ databases">
        <title>Parabacteroides sp. nov. isolated from swine feces.</title>
        <authorList>
            <person name="Bak J.E."/>
        </authorList>
    </citation>
    <scope>NUCLEOTIDE SEQUENCE [LARGE SCALE GENOMIC DNA]</scope>
    <source>
        <strain evidence="1 2">AGMB00274</strain>
    </source>
</reference>
<protein>
    <recommendedName>
        <fullName evidence="3">DUF3352 domain-containing protein</fullName>
    </recommendedName>
</protein>
<accession>A0ABT0C1E3</accession>
<name>A0ABT0C1E3_9BACT</name>
<dbReference type="Proteomes" id="UP001165444">
    <property type="component" value="Unassembled WGS sequence"/>
</dbReference>
<dbReference type="RefSeq" id="WP_243324444.1">
    <property type="nucleotide sequence ID" value="NZ_JAKZMM010000015.1"/>
</dbReference>